<feature type="domain" description="Sdz-33 F-box" evidence="1">
    <location>
        <begin position="37"/>
        <end position="94"/>
    </location>
</feature>
<dbReference type="WBParaSite" id="Csp11.Scaffold629.g13874.t1">
    <property type="protein sequence ID" value="Csp11.Scaffold629.g13874.t1"/>
    <property type="gene ID" value="Csp11.Scaffold629.g13874"/>
</dbReference>
<dbReference type="eggNOG" id="ENOG502TKIQ">
    <property type="taxonomic scope" value="Eukaryota"/>
</dbReference>
<keyword evidence="2" id="KW-1185">Reference proteome</keyword>
<organism evidence="2 3">
    <name type="scientific">Caenorhabditis tropicalis</name>
    <dbReference type="NCBI Taxonomy" id="1561998"/>
    <lineage>
        <taxon>Eukaryota</taxon>
        <taxon>Metazoa</taxon>
        <taxon>Ecdysozoa</taxon>
        <taxon>Nematoda</taxon>
        <taxon>Chromadorea</taxon>
        <taxon>Rhabditida</taxon>
        <taxon>Rhabditina</taxon>
        <taxon>Rhabditomorpha</taxon>
        <taxon>Rhabditoidea</taxon>
        <taxon>Rhabditidae</taxon>
        <taxon>Peloderinae</taxon>
        <taxon>Caenorhabditis</taxon>
    </lineage>
</organism>
<evidence type="ECO:0000313" key="2">
    <source>
        <dbReference type="Proteomes" id="UP000095282"/>
    </source>
</evidence>
<dbReference type="AlphaFoldDB" id="A0A1I7U1D7"/>
<protein>
    <submittedName>
        <fullName evidence="3">FBA_2 domain-containing protein</fullName>
    </submittedName>
</protein>
<dbReference type="Proteomes" id="UP000095282">
    <property type="component" value="Unplaced"/>
</dbReference>
<dbReference type="PANTHER" id="PTHR21503">
    <property type="entry name" value="F-BOX-CONTAINING HYPOTHETICAL PROTEIN C.ELEGANS"/>
    <property type="match status" value="1"/>
</dbReference>
<name>A0A1I7U1D7_9PELO</name>
<accession>A0A1I7U1D7</accession>
<proteinExistence type="predicted"/>
<evidence type="ECO:0000259" key="1">
    <source>
        <dbReference type="Pfam" id="PF07735"/>
    </source>
</evidence>
<dbReference type="InterPro" id="IPR012885">
    <property type="entry name" value="F-box_Sdz-33"/>
</dbReference>
<evidence type="ECO:0000313" key="3">
    <source>
        <dbReference type="WBParaSite" id="Csp11.Scaffold629.g13874.t1"/>
    </source>
</evidence>
<reference evidence="3" key="1">
    <citation type="submission" date="2016-11" db="UniProtKB">
        <authorList>
            <consortium name="WormBaseParasite"/>
        </authorList>
    </citation>
    <scope>IDENTIFICATION</scope>
</reference>
<sequence length="200" mass="23786">MFELFVNRFQKSICGINIFDLKFESEPNVCKRVNFEIKYLFYSNRADWIQLDFLLKLTCEGIFGSDFSLSAKDLNVFLRSWQEGKTNKNLKRFDFILRRRIDMLQVLKGCKGELMDPRTTQIKYRDKEDEFSWGVHIKRNDGRLAVIEIVGHDSDSDSDDEDEDLTLDQKYLKALEIWNSGDENYSCYQNKFNFYIDDEL</sequence>
<dbReference type="Pfam" id="PF07735">
    <property type="entry name" value="FBA_2"/>
    <property type="match status" value="1"/>
</dbReference>